<proteinExistence type="predicted"/>
<evidence type="ECO:0000313" key="2">
    <source>
        <dbReference type="EMBL" id="OGG11947.1"/>
    </source>
</evidence>
<keyword evidence="1" id="KW-0812">Transmembrane</keyword>
<evidence type="ECO:0000256" key="1">
    <source>
        <dbReference type="SAM" id="Phobius"/>
    </source>
</evidence>
<feature type="transmembrane region" description="Helical" evidence="1">
    <location>
        <begin position="125"/>
        <end position="143"/>
    </location>
</feature>
<feature type="transmembrane region" description="Helical" evidence="1">
    <location>
        <begin position="393"/>
        <end position="414"/>
    </location>
</feature>
<organism evidence="2 3">
    <name type="scientific">Candidatus Gottesmanbacteria bacterium RBG_13_45_10</name>
    <dbReference type="NCBI Taxonomy" id="1798370"/>
    <lineage>
        <taxon>Bacteria</taxon>
        <taxon>Candidatus Gottesmaniibacteriota</taxon>
    </lineage>
</organism>
<feature type="transmembrane region" description="Helical" evidence="1">
    <location>
        <begin position="369"/>
        <end position="387"/>
    </location>
</feature>
<dbReference type="Proteomes" id="UP000177268">
    <property type="component" value="Unassembled WGS sequence"/>
</dbReference>
<dbReference type="EMBL" id="MFIZ01000009">
    <property type="protein sequence ID" value="OGG11947.1"/>
    <property type="molecule type" value="Genomic_DNA"/>
</dbReference>
<name>A0A1F5ZIL6_9BACT</name>
<keyword evidence="1" id="KW-1133">Transmembrane helix</keyword>
<dbReference type="AlphaFoldDB" id="A0A1F5ZIL6"/>
<accession>A0A1F5ZIL6</accession>
<keyword evidence="1" id="KW-0472">Membrane</keyword>
<protein>
    <recommendedName>
        <fullName evidence="4">Glycosyltransferase RgtA/B/C/D-like domain-containing protein</fullName>
    </recommendedName>
</protein>
<evidence type="ECO:0000313" key="3">
    <source>
        <dbReference type="Proteomes" id="UP000177268"/>
    </source>
</evidence>
<dbReference type="STRING" id="1798370.A2Z00_04020"/>
<feature type="transmembrane region" description="Helical" evidence="1">
    <location>
        <begin position="149"/>
        <end position="166"/>
    </location>
</feature>
<evidence type="ECO:0008006" key="4">
    <source>
        <dbReference type="Google" id="ProtNLM"/>
    </source>
</evidence>
<feature type="transmembrane region" description="Helical" evidence="1">
    <location>
        <begin position="12"/>
        <end position="31"/>
    </location>
</feature>
<feature type="transmembrane region" description="Helical" evidence="1">
    <location>
        <begin position="178"/>
        <end position="208"/>
    </location>
</feature>
<comment type="caution">
    <text evidence="2">The sequence shown here is derived from an EMBL/GenBank/DDBJ whole genome shotgun (WGS) entry which is preliminary data.</text>
</comment>
<feature type="transmembrane region" description="Helical" evidence="1">
    <location>
        <begin position="426"/>
        <end position="446"/>
    </location>
</feature>
<reference evidence="2 3" key="1">
    <citation type="journal article" date="2016" name="Nat. Commun.">
        <title>Thousands of microbial genomes shed light on interconnected biogeochemical processes in an aquifer system.</title>
        <authorList>
            <person name="Anantharaman K."/>
            <person name="Brown C.T."/>
            <person name="Hug L.A."/>
            <person name="Sharon I."/>
            <person name="Castelle C.J."/>
            <person name="Probst A.J."/>
            <person name="Thomas B.C."/>
            <person name="Singh A."/>
            <person name="Wilkins M.J."/>
            <person name="Karaoz U."/>
            <person name="Brodie E.L."/>
            <person name="Williams K.H."/>
            <person name="Hubbard S.S."/>
            <person name="Banfield J.F."/>
        </authorList>
    </citation>
    <scope>NUCLEOTIDE SEQUENCE [LARGE SCALE GENOMIC DNA]</scope>
</reference>
<feature type="transmembrane region" description="Helical" evidence="1">
    <location>
        <begin position="97"/>
        <end position="118"/>
    </location>
</feature>
<sequence>MPKKSFLSSELLPLSLILISGVFIRLLYFHFYPTMFIAIDSYGYYGMGNGMVANPSLATLINPFRTPVYPVFISLLAKMSGNFNAAIGTPAFTQVSYLIMGVQSVISISALLLFYMLLRQTKIKKLYAFLFVLFESVNIAIFAWDKALITESFSLSWTLVMSYIAIHALKRPTTSRHVVLFVFGVIGILLRPSFAIVPLVVLVIIFLFHQKANIRLQTAGTTCAYVLTVIAIAGINFVYHGYFGIQNISDINILGRILQFNLPVEAAKTIQPLYGYVIDYRSKNLEPMPYTFINYYNIDTYSSSAKLNTLKNFTQTVMRTNMVSYLALAFLDIPKAVLSTDDLYRADTIPFPYTLLFTAVRWIRMASQYLSLAGLGIFPVAVIQFLRKPSFTQTAMFLVGSIGVAQVLVIVMLGPGYDYGRLLSSASPLLFLFSAYWFSQIIVWLSRSLRNVIFPL</sequence>
<feature type="transmembrane region" description="Helical" evidence="1">
    <location>
        <begin position="214"/>
        <end position="239"/>
    </location>
</feature>
<gene>
    <name evidence="2" type="ORF">A2Z00_04020</name>
</gene>